<protein>
    <submittedName>
        <fullName evidence="1">Uncharacterized protein</fullName>
    </submittedName>
</protein>
<reference evidence="1 2" key="1">
    <citation type="submission" date="2020-02" db="EMBL/GenBank/DDBJ databases">
        <title>Flavobacteriaceae Psychroflexus bacterium YR1-1, complete genome.</title>
        <authorList>
            <person name="Li Y."/>
            <person name="Wu S."/>
        </authorList>
    </citation>
    <scope>NUCLEOTIDE SEQUENCE [LARGE SCALE GENOMIC DNA]</scope>
    <source>
        <strain evidence="1 2">YR1-1</strain>
    </source>
</reference>
<evidence type="ECO:0000313" key="1">
    <source>
        <dbReference type="EMBL" id="NEV93047.1"/>
    </source>
</evidence>
<name>A0A6B3R1V9_9FLAO</name>
<organism evidence="1 2">
    <name type="scientific">Psychroflexus aurantiacus</name>
    <dbReference type="NCBI Taxonomy" id="2709310"/>
    <lineage>
        <taxon>Bacteria</taxon>
        <taxon>Pseudomonadati</taxon>
        <taxon>Bacteroidota</taxon>
        <taxon>Flavobacteriia</taxon>
        <taxon>Flavobacteriales</taxon>
        <taxon>Flavobacteriaceae</taxon>
        <taxon>Psychroflexus</taxon>
    </lineage>
</organism>
<dbReference type="RefSeq" id="WP_164003786.1">
    <property type="nucleotide sequence ID" value="NZ_JAAIKD010000002.1"/>
</dbReference>
<gene>
    <name evidence="1" type="ORF">G3567_02655</name>
</gene>
<comment type="caution">
    <text evidence="1">The sequence shown here is derived from an EMBL/GenBank/DDBJ whole genome shotgun (WGS) entry which is preliminary data.</text>
</comment>
<dbReference type="EMBL" id="JAAIKD010000002">
    <property type="protein sequence ID" value="NEV93047.1"/>
    <property type="molecule type" value="Genomic_DNA"/>
</dbReference>
<dbReference type="AlphaFoldDB" id="A0A6B3R1V9"/>
<dbReference type="Proteomes" id="UP000478505">
    <property type="component" value="Unassembled WGS sequence"/>
</dbReference>
<sequence>MKTKLFFIVALLSFYLGYAQIGIGTLNPNPTSILDIESTNQGLLIPRMTLAQRDAIADPAPADGLQIYNTTNNTLDIYSNSSWKSFAYSPDSNLVYVYSLADLPTPNGSEISLDGSKMYVFSGAVDIGTNYILMNGAGLRGTDPQKDMVISAVSGAVLKSSGTNVYIKELAIVPASTSTQAYDFTGGPSNFCNIFSGSSVVDAMGPSSGVGTISGFNAITILQNYWNTANGVKIDGTVGKFTSGYNFIVGVSNGAGIELTSTLNAQDIDLSNNYFIYSGQNTVGLKINSGAQIDKGRLTTNLFRDVENPLEGIDSYSLGWNMSQNTNIPDSRAFSYIFFSGNTTETTIATQDVFVKIEGVTTVIRQQRFSSNVDNRIYYGGVDPITAKIFVVVSANAPKNNAGFSIAIAKNDSVPAVSPVATASSLSNDQSFQITLNSEIDLVSGDYIEVFIRNNTNTDNITVRELQFSVTD</sequence>
<accession>A0A6B3R1V9</accession>
<keyword evidence="2" id="KW-1185">Reference proteome</keyword>
<evidence type="ECO:0000313" key="2">
    <source>
        <dbReference type="Proteomes" id="UP000478505"/>
    </source>
</evidence>
<proteinExistence type="predicted"/>